<accession>A0A481ZFI7</accession>
<evidence type="ECO:0000256" key="1">
    <source>
        <dbReference type="PROSITE-ProRule" id="PRU10141"/>
    </source>
</evidence>
<evidence type="ECO:0000259" key="2">
    <source>
        <dbReference type="PROSITE" id="PS50011"/>
    </source>
</evidence>
<gene>
    <name evidence="3" type="ORF">LCPAC406_03690</name>
</gene>
<dbReference type="InterPro" id="IPR017441">
    <property type="entry name" value="Protein_kinase_ATP_BS"/>
</dbReference>
<proteinExistence type="predicted"/>
<dbReference type="SUPFAM" id="SSF56112">
    <property type="entry name" value="Protein kinase-like (PK-like)"/>
    <property type="match status" value="1"/>
</dbReference>
<sequence length="497" mass="56997">MSSQRYDILQSKLESTSPKVVSRRRAKRQSITQRMKTRKNEVLELYMNNDIIVEMLSKRSPFCDEIGFQDTDKPIKLTKELGQGASGKVWEVRIDNQGIEEYIAVKIPHKSIGMPRIHIDEPIKLESYAEKAAQKHNIDKSLIIKVNGGNKDKILRRSVILPIFAAKCLTEAQTFQYYKNVSEDDEEILDIPKGSYICSENIFSEYLIGILCAELYTTEINGIKSINFIDVLDFSTCPKEIMEEKDLLEGSPAYMFQQKVEGSLCDAKVFVEEDIGPITLQVLHAIECYQRAYRISHNDLSLRNIMYGKTPEIWNGNNIQTADYFEYIIDGTSFYIPASQYVIKIADFGLSVKYSRPMILNYAIIKGFCDIPNFYSSAFDLGVSLFGLSEYVQDAGYKNTIPTLCMHYFKGDFRSKEFQRILKESGNDVFSIEVQKWLQNKPDTSDIFDEDNDDSFNVYKLEEIPLSIMTAANILKSDIFKEYRKLPEGKIVKVGFC</sequence>
<protein>
    <submittedName>
        <fullName evidence="3">Protein kinase</fullName>
    </submittedName>
</protein>
<name>A0A481ZFI7_9VIRU</name>
<keyword evidence="1" id="KW-0547">Nucleotide-binding</keyword>
<dbReference type="GO" id="GO:0004672">
    <property type="term" value="F:protein kinase activity"/>
    <property type="evidence" value="ECO:0007669"/>
    <property type="project" value="InterPro"/>
</dbReference>
<organism evidence="3">
    <name type="scientific">Pithovirus LCPAC406</name>
    <dbReference type="NCBI Taxonomy" id="2506599"/>
    <lineage>
        <taxon>Viruses</taxon>
        <taxon>Pithoviruses</taxon>
    </lineage>
</organism>
<evidence type="ECO:0000313" key="3">
    <source>
        <dbReference type="EMBL" id="QBK94055.1"/>
    </source>
</evidence>
<keyword evidence="1" id="KW-0067">ATP-binding</keyword>
<dbReference type="PROSITE" id="PS50011">
    <property type="entry name" value="PROTEIN_KINASE_DOM"/>
    <property type="match status" value="1"/>
</dbReference>
<dbReference type="EMBL" id="MK500611">
    <property type="protein sequence ID" value="QBK94055.1"/>
    <property type="molecule type" value="Genomic_DNA"/>
</dbReference>
<dbReference type="Gene3D" id="1.10.510.10">
    <property type="entry name" value="Transferase(Phosphotransferase) domain 1"/>
    <property type="match status" value="1"/>
</dbReference>
<dbReference type="InterPro" id="IPR000719">
    <property type="entry name" value="Prot_kinase_dom"/>
</dbReference>
<keyword evidence="3" id="KW-0808">Transferase</keyword>
<reference evidence="3" key="1">
    <citation type="journal article" date="2019" name="MBio">
        <title>Virus Genomes from Deep Sea Sediments Expand the Ocean Megavirome and Support Independent Origins of Viral Gigantism.</title>
        <authorList>
            <person name="Backstrom D."/>
            <person name="Yutin N."/>
            <person name="Jorgensen S.L."/>
            <person name="Dharamshi J."/>
            <person name="Homa F."/>
            <person name="Zaremba-Niedwiedzka K."/>
            <person name="Spang A."/>
            <person name="Wolf Y.I."/>
            <person name="Koonin E.V."/>
            <person name="Ettema T.J."/>
        </authorList>
    </citation>
    <scope>NUCLEOTIDE SEQUENCE</scope>
</reference>
<keyword evidence="3" id="KW-0418">Kinase</keyword>
<feature type="binding site" evidence="1">
    <location>
        <position position="106"/>
    </location>
    <ligand>
        <name>ATP</name>
        <dbReference type="ChEBI" id="CHEBI:30616"/>
    </ligand>
</feature>
<feature type="domain" description="Protein kinase" evidence="2">
    <location>
        <begin position="75"/>
        <end position="497"/>
    </location>
</feature>
<dbReference type="GO" id="GO:0005524">
    <property type="term" value="F:ATP binding"/>
    <property type="evidence" value="ECO:0007669"/>
    <property type="project" value="UniProtKB-UniRule"/>
</dbReference>
<dbReference type="InterPro" id="IPR011009">
    <property type="entry name" value="Kinase-like_dom_sf"/>
</dbReference>
<dbReference type="PROSITE" id="PS00107">
    <property type="entry name" value="PROTEIN_KINASE_ATP"/>
    <property type="match status" value="1"/>
</dbReference>